<comment type="similarity">
    <text evidence="2">Belongs to the EamA transporter family.</text>
</comment>
<keyword evidence="3" id="KW-1003">Cell membrane</keyword>
<comment type="subcellular location">
    <subcellularLocation>
        <location evidence="1">Cell membrane</location>
        <topology evidence="1">Multi-pass membrane protein</topology>
    </subcellularLocation>
</comment>
<dbReference type="SUPFAM" id="SSF103481">
    <property type="entry name" value="Multidrug resistance efflux transporter EmrE"/>
    <property type="match status" value="2"/>
</dbReference>
<evidence type="ECO:0000256" key="3">
    <source>
        <dbReference type="ARBA" id="ARBA00022475"/>
    </source>
</evidence>
<feature type="transmembrane region" description="Helical" evidence="7">
    <location>
        <begin position="121"/>
        <end position="138"/>
    </location>
</feature>
<protein>
    <submittedName>
        <fullName evidence="9">DMT family transporter</fullName>
    </submittedName>
</protein>
<feature type="transmembrane region" description="Helical" evidence="7">
    <location>
        <begin position="271"/>
        <end position="291"/>
    </location>
</feature>
<dbReference type="InterPro" id="IPR037185">
    <property type="entry name" value="EmrE-like"/>
</dbReference>
<feature type="transmembrane region" description="Helical" evidence="7">
    <location>
        <begin position="34"/>
        <end position="54"/>
    </location>
</feature>
<comment type="caution">
    <text evidence="9">The sequence shown here is derived from an EMBL/GenBank/DDBJ whole genome shotgun (WGS) entry which is preliminary data.</text>
</comment>
<evidence type="ECO:0000256" key="4">
    <source>
        <dbReference type="ARBA" id="ARBA00022692"/>
    </source>
</evidence>
<accession>A0A6M0QE87</accession>
<keyword evidence="6 7" id="KW-0472">Membrane</keyword>
<evidence type="ECO:0000256" key="5">
    <source>
        <dbReference type="ARBA" id="ARBA00022989"/>
    </source>
</evidence>
<dbReference type="AlphaFoldDB" id="A0A6M0QE87"/>
<keyword evidence="10" id="KW-1185">Reference proteome</keyword>
<dbReference type="GO" id="GO:0005886">
    <property type="term" value="C:plasma membrane"/>
    <property type="evidence" value="ECO:0007669"/>
    <property type="project" value="UniProtKB-SubCell"/>
</dbReference>
<evidence type="ECO:0000256" key="2">
    <source>
        <dbReference type="ARBA" id="ARBA00007362"/>
    </source>
</evidence>
<dbReference type="Proteomes" id="UP000481043">
    <property type="component" value="Unassembled WGS sequence"/>
</dbReference>
<evidence type="ECO:0000256" key="6">
    <source>
        <dbReference type="ARBA" id="ARBA00023136"/>
    </source>
</evidence>
<feature type="domain" description="EamA" evidence="8">
    <location>
        <begin position="9"/>
        <end position="139"/>
    </location>
</feature>
<keyword evidence="4 7" id="KW-0812">Transmembrane</keyword>
<evidence type="ECO:0000313" key="10">
    <source>
        <dbReference type="Proteomes" id="UP000481043"/>
    </source>
</evidence>
<dbReference type="InterPro" id="IPR000620">
    <property type="entry name" value="EamA_dom"/>
</dbReference>
<sequence length="310" mass="33898">MSKWLLYQLLFWLMVIWGFNVSAVKILVTYFPPAFMQGTRILIAGLSVLLILLFMKSLRKVTRKNIIGLLIAAFVGVVGHHLCLAIGLMSTTATNAGLILGLIPLCTAILAMIFLNERLTITKSLGIFMALIGVYLIVMNENGRLNDLSIGDLFVLGGVITQAISFILIKKLAANIESRQMTGMMLVFGSLMLLIISFFTESPETITTTEIPSYVWWILIASAVIATGLGHMVYNYAIHQLGASTTAIFINLSPFFSVVGSVLFLGEQIHAKHIVGFTFIISGVILGTGAIKLRYLNKGRMPQVKKAIGK</sequence>
<feature type="transmembrane region" description="Helical" evidence="7">
    <location>
        <begin position="181"/>
        <end position="199"/>
    </location>
</feature>
<proteinExistence type="inferred from homology"/>
<evidence type="ECO:0000256" key="1">
    <source>
        <dbReference type="ARBA" id="ARBA00004651"/>
    </source>
</evidence>
<evidence type="ECO:0000256" key="7">
    <source>
        <dbReference type="SAM" id="Phobius"/>
    </source>
</evidence>
<gene>
    <name evidence="9" type="ORF">G4D63_17825</name>
</gene>
<dbReference type="InterPro" id="IPR050638">
    <property type="entry name" value="AA-Vitamin_Transporters"/>
</dbReference>
<feature type="domain" description="EamA" evidence="8">
    <location>
        <begin position="150"/>
        <end position="286"/>
    </location>
</feature>
<dbReference type="PANTHER" id="PTHR32322">
    <property type="entry name" value="INNER MEMBRANE TRANSPORTER"/>
    <property type="match status" value="1"/>
</dbReference>
<keyword evidence="5 7" id="KW-1133">Transmembrane helix</keyword>
<feature type="transmembrane region" description="Helical" evidence="7">
    <location>
        <begin position="96"/>
        <end position="114"/>
    </location>
</feature>
<organism evidence="9 10">
    <name type="scientific">Bacillus mesophilus</name>
    <dbReference type="NCBI Taxonomy" id="1808955"/>
    <lineage>
        <taxon>Bacteria</taxon>
        <taxon>Bacillati</taxon>
        <taxon>Bacillota</taxon>
        <taxon>Bacilli</taxon>
        <taxon>Bacillales</taxon>
        <taxon>Bacillaceae</taxon>
        <taxon>Bacillus</taxon>
    </lineage>
</organism>
<feature type="transmembrane region" description="Helical" evidence="7">
    <location>
        <begin position="246"/>
        <end position="265"/>
    </location>
</feature>
<evidence type="ECO:0000259" key="8">
    <source>
        <dbReference type="Pfam" id="PF00892"/>
    </source>
</evidence>
<evidence type="ECO:0000313" key="9">
    <source>
        <dbReference type="EMBL" id="NEY73578.1"/>
    </source>
</evidence>
<feature type="transmembrane region" description="Helical" evidence="7">
    <location>
        <begin position="150"/>
        <end position="169"/>
    </location>
</feature>
<feature type="transmembrane region" description="Helical" evidence="7">
    <location>
        <begin position="9"/>
        <end position="28"/>
    </location>
</feature>
<name>A0A6M0QE87_9BACI</name>
<reference evidence="9 10" key="1">
    <citation type="submission" date="2020-02" db="EMBL/GenBank/DDBJ databases">
        <title>Bacillus aquiflavi sp. nov., isolated from yellow water of strong flavor Chinese baijiu in Yibin region of China.</title>
        <authorList>
            <person name="Xie J."/>
        </authorList>
    </citation>
    <scope>NUCLEOTIDE SEQUENCE [LARGE SCALE GENOMIC DNA]</scope>
    <source>
        <strain evidence="9 10">SA4</strain>
    </source>
</reference>
<dbReference type="Pfam" id="PF00892">
    <property type="entry name" value="EamA"/>
    <property type="match status" value="2"/>
</dbReference>
<feature type="transmembrane region" description="Helical" evidence="7">
    <location>
        <begin position="66"/>
        <end position="90"/>
    </location>
</feature>
<dbReference type="PANTHER" id="PTHR32322:SF18">
    <property type="entry name" value="S-ADENOSYLMETHIONINE_S-ADENOSYLHOMOCYSTEINE TRANSPORTER"/>
    <property type="match status" value="1"/>
</dbReference>
<dbReference type="EMBL" id="JAAIWM010000008">
    <property type="protein sequence ID" value="NEY73578.1"/>
    <property type="molecule type" value="Genomic_DNA"/>
</dbReference>
<feature type="transmembrane region" description="Helical" evidence="7">
    <location>
        <begin position="214"/>
        <end position="234"/>
    </location>
</feature>
<dbReference type="RefSeq" id="WP_163181263.1">
    <property type="nucleotide sequence ID" value="NZ_JAAIWM010000008.1"/>
</dbReference>